<comment type="caution">
    <text evidence="1">The sequence shown here is derived from an EMBL/GenBank/DDBJ whole genome shotgun (WGS) entry which is preliminary data.</text>
</comment>
<dbReference type="Proteomes" id="UP001519460">
    <property type="component" value="Unassembled WGS sequence"/>
</dbReference>
<accession>A0ABD0L9J7</accession>
<proteinExistence type="predicted"/>
<evidence type="ECO:0000313" key="1">
    <source>
        <dbReference type="EMBL" id="KAK7496028.1"/>
    </source>
</evidence>
<feature type="non-terminal residue" evidence="1">
    <location>
        <position position="82"/>
    </location>
</feature>
<evidence type="ECO:0000313" key="2">
    <source>
        <dbReference type="Proteomes" id="UP001519460"/>
    </source>
</evidence>
<dbReference type="AlphaFoldDB" id="A0ABD0L9J7"/>
<organism evidence="1 2">
    <name type="scientific">Batillaria attramentaria</name>
    <dbReference type="NCBI Taxonomy" id="370345"/>
    <lineage>
        <taxon>Eukaryota</taxon>
        <taxon>Metazoa</taxon>
        <taxon>Spiralia</taxon>
        <taxon>Lophotrochozoa</taxon>
        <taxon>Mollusca</taxon>
        <taxon>Gastropoda</taxon>
        <taxon>Caenogastropoda</taxon>
        <taxon>Sorbeoconcha</taxon>
        <taxon>Cerithioidea</taxon>
        <taxon>Batillariidae</taxon>
        <taxon>Batillaria</taxon>
    </lineage>
</organism>
<keyword evidence="2" id="KW-1185">Reference proteome</keyword>
<protein>
    <submittedName>
        <fullName evidence="1">Uncharacterized protein</fullName>
    </submittedName>
</protein>
<dbReference type="EMBL" id="JACVVK020000070">
    <property type="protein sequence ID" value="KAK7496028.1"/>
    <property type="molecule type" value="Genomic_DNA"/>
</dbReference>
<sequence length="82" mass="9118">MAVKLAKDYELQYFQASCDSVEPFQSQNVVTRKVAAWKRERARFPVGFCLRPAGLIYFAASLPSGPLTSKTAISGHKRKEPA</sequence>
<gene>
    <name evidence="1" type="ORF">BaRGS_00012729</name>
</gene>
<name>A0ABD0L9J7_9CAEN</name>
<reference evidence="1 2" key="1">
    <citation type="journal article" date="2023" name="Sci. Data">
        <title>Genome assembly of the Korean intertidal mud-creeper Batillaria attramentaria.</title>
        <authorList>
            <person name="Patra A.K."/>
            <person name="Ho P.T."/>
            <person name="Jun S."/>
            <person name="Lee S.J."/>
            <person name="Kim Y."/>
            <person name="Won Y.J."/>
        </authorList>
    </citation>
    <scope>NUCLEOTIDE SEQUENCE [LARGE SCALE GENOMIC DNA]</scope>
    <source>
        <strain evidence="1">Wonlab-2016</strain>
    </source>
</reference>